<dbReference type="PROSITE" id="PS51194">
    <property type="entry name" value="HELICASE_CTER"/>
    <property type="match status" value="1"/>
</dbReference>
<dbReference type="CDD" id="cd17929">
    <property type="entry name" value="DEXHc_priA"/>
    <property type="match status" value="1"/>
</dbReference>
<evidence type="ECO:0000313" key="16">
    <source>
        <dbReference type="Proteomes" id="UP000287361"/>
    </source>
</evidence>
<dbReference type="EC" id="5.6.2.4" evidence="12"/>
<evidence type="ECO:0000256" key="12">
    <source>
        <dbReference type="HAMAP-Rule" id="MF_00983"/>
    </source>
</evidence>
<dbReference type="InterPro" id="IPR027417">
    <property type="entry name" value="P-loop_NTPase"/>
</dbReference>
<evidence type="ECO:0000256" key="7">
    <source>
        <dbReference type="ARBA" id="ARBA00022833"/>
    </source>
</evidence>
<dbReference type="Pfam" id="PF18319">
    <property type="entry name" value="Zn_ribbon_PriA"/>
    <property type="match status" value="1"/>
</dbReference>
<evidence type="ECO:0000256" key="11">
    <source>
        <dbReference type="ARBA" id="ARBA00048988"/>
    </source>
</evidence>
<dbReference type="GO" id="GO:0008270">
    <property type="term" value="F:zinc ion binding"/>
    <property type="evidence" value="ECO:0007669"/>
    <property type="project" value="UniProtKB-UniRule"/>
</dbReference>
<dbReference type="InterPro" id="IPR040498">
    <property type="entry name" value="PriA_CRR"/>
</dbReference>
<evidence type="ECO:0000256" key="10">
    <source>
        <dbReference type="ARBA" id="ARBA00023235"/>
    </source>
</evidence>
<dbReference type="AlphaFoldDB" id="A0A401LAM8"/>
<keyword evidence="16" id="KW-1185">Reference proteome</keyword>
<comment type="catalytic activity">
    <reaction evidence="12">
        <text>Couples ATP hydrolysis with the unwinding of duplex DNA by translocating in the 3'-5' direction.</text>
        <dbReference type="EC" id="5.6.2.4"/>
    </reaction>
</comment>
<dbReference type="InterPro" id="IPR005259">
    <property type="entry name" value="PriA"/>
</dbReference>
<dbReference type="GO" id="GO:0006302">
    <property type="term" value="P:double-strand break repair"/>
    <property type="evidence" value="ECO:0007669"/>
    <property type="project" value="InterPro"/>
</dbReference>
<evidence type="ECO:0000313" key="15">
    <source>
        <dbReference type="EMBL" id="GCB28588.1"/>
    </source>
</evidence>
<protein>
    <recommendedName>
        <fullName evidence="12">Replication restart protein PriA</fullName>
    </recommendedName>
    <alternativeName>
        <fullName evidence="12">ATP-dependent DNA helicase PriA</fullName>
        <ecNumber evidence="12">5.6.2.4</ecNumber>
    </alternativeName>
    <alternativeName>
        <fullName evidence="12">DNA 3'-5' helicase PriA</fullName>
    </alternativeName>
</protein>
<keyword evidence="10 12" id="KW-0413">Isomerase</keyword>
<comment type="catalytic activity">
    <reaction evidence="11 12">
        <text>ATP + H2O = ADP + phosphate + H(+)</text>
        <dbReference type="Rhea" id="RHEA:13065"/>
        <dbReference type="ChEBI" id="CHEBI:15377"/>
        <dbReference type="ChEBI" id="CHEBI:15378"/>
        <dbReference type="ChEBI" id="CHEBI:30616"/>
        <dbReference type="ChEBI" id="CHEBI:43474"/>
        <dbReference type="ChEBI" id="CHEBI:456216"/>
        <dbReference type="EC" id="5.6.2.4"/>
    </reaction>
</comment>
<dbReference type="Pfam" id="PF18074">
    <property type="entry name" value="PriA_C"/>
    <property type="match status" value="1"/>
</dbReference>
<dbReference type="PANTHER" id="PTHR30580:SF0">
    <property type="entry name" value="PRIMOSOMAL PROTEIN N"/>
    <property type="match status" value="1"/>
</dbReference>
<evidence type="ECO:0000256" key="5">
    <source>
        <dbReference type="ARBA" id="ARBA00022801"/>
    </source>
</evidence>
<comment type="similarity">
    <text evidence="12">Belongs to the helicase family. PriA subfamily.</text>
</comment>
<dbReference type="SMART" id="SM00487">
    <property type="entry name" value="DEXDc"/>
    <property type="match status" value="1"/>
</dbReference>
<evidence type="ECO:0000259" key="13">
    <source>
        <dbReference type="PROSITE" id="PS51192"/>
    </source>
</evidence>
<dbReference type="FunFam" id="3.40.50.300:FF:000489">
    <property type="entry name" value="Primosome assembly protein PriA"/>
    <property type="match status" value="1"/>
</dbReference>
<evidence type="ECO:0000256" key="4">
    <source>
        <dbReference type="ARBA" id="ARBA00022741"/>
    </source>
</evidence>
<feature type="binding site" evidence="12">
    <location>
        <position position="558"/>
    </location>
    <ligand>
        <name>Zn(2+)</name>
        <dbReference type="ChEBI" id="CHEBI:29105"/>
        <label>1</label>
    </ligand>
</feature>
<dbReference type="SMART" id="SM00490">
    <property type="entry name" value="HELICc"/>
    <property type="match status" value="1"/>
</dbReference>
<dbReference type="GO" id="GO:0006269">
    <property type="term" value="P:DNA replication, synthesis of primer"/>
    <property type="evidence" value="ECO:0007669"/>
    <property type="project" value="UniProtKB-KW"/>
</dbReference>
<dbReference type="PANTHER" id="PTHR30580">
    <property type="entry name" value="PRIMOSOMAL PROTEIN N"/>
    <property type="match status" value="1"/>
</dbReference>
<dbReference type="Gene3D" id="3.40.1440.60">
    <property type="entry name" value="PriA, 3(prime) DNA-binding domain"/>
    <property type="match status" value="1"/>
</dbReference>
<dbReference type="InterPro" id="IPR014001">
    <property type="entry name" value="Helicase_ATP-bd"/>
</dbReference>
<comment type="function">
    <text evidence="12">Initiates the restart of stalled replication forks, which reloads the replicative helicase on sites other than the origin of replication. Recognizes and binds to abandoned replication forks and remodels them to uncover a helicase loading site. Promotes assembly of the primosome at these replication forks.</text>
</comment>
<dbReference type="CDD" id="cd18804">
    <property type="entry name" value="SF2_C_priA"/>
    <property type="match status" value="1"/>
</dbReference>
<comment type="subunit">
    <text evidence="12">Component of the replication restart primosome.</text>
</comment>
<keyword evidence="3 12" id="KW-0479">Metal-binding</keyword>
<accession>A0A401LAM8</accession>
<keyword evidence="6 12" id="KW-0347">Helicase</keyword>
<evidence type="ECO:0000256" key="8">
    <source>
        <dbReference type="ARBA" id="ARBA00022840"/>
    </source>
</evidence>
<keyword evidence="1 12" id="KW-0639">Primosome</keyword>
<dbReference type="InterPro" id="IPR042115">
    <property type="entry name" value="PriA_3primeBD_sf"/>
</dbReference>
<dbReference type="Pfam" id="PF17764">
    <property type="entry name" value="PriA_3primeBD"/>
    <property type="match status" value="1"/>
</dbReference>
<evidence type="ECO:0000256" key="3">
    <source>
        <dbReference type="ARBA" id="ARBA00022723"/>
    </source>
</evidence>
<feature type="binding site" evidence="12">
    <location>
        <position position="518"/>
    </location>
    <ligand>
        <name>Zn(2+)</name>
        <dbReference type="ChEBI" id="CHEBI:29105"/>
        <label>1</label>
    </ligand>
</feature>
<dbReference type="InterPro" id="IPR041222">
    <property type="entry name" value="PriA_3primeBD"/>
</dbReference>
<keyword evidence="7 12" id="KW-0862">Zinc</keyword>
<evidence type="ECO:0000256" key="9">
    <source>
        <dbReference type="ARBA" id="ARBA00023125"/>
    </source>
</evidence>
<name>A0A401LAM8_9FIRM</name>
<dbReference type="Pfam" id="PF00270">
    <property type="entry name" value="DEAD"/>
    <property type="match status" value="1"/>
</dbReference>
<keyword evidence="8 12" id="KW-0067">ATP-binding</keyword>
<dbReference type="GO" id="GO:1990077">
    <property type="term" value="C:primosome complex"/>
    <property type="evidence" value="ECO:0007669"/>
    <property type="project" value="UniProtKB-UniRule"/>
</dbReference>
<evidence type="ECO:0000256" key="6">
    <source>
        <dbReference type="ARBA" id="ARBA00022806"/>
    </source>
</evidence>
<dbReference type="GO" id="GO:0016887">
    <property type="term" value="F:ATP hydrolysis activity"/>
    <property type="evidence" value="ECO:0007669"/>
    <property type="project" value="RHEA"/>
</dbReference>
<dbReference type="EMBL" id="BHVZ01000001">
    <property type="protein sequence ID" value="GCB28588.1"/>
    <property type="molecule type" value="Genomic_DNA"/>
</dbReference>
<feature type="binding site" evidence="12">
    <location>
        <position position="527"/>
    </location>
    <ligand>
        <name>Zn(2+)</name>
        <dbReference type="ChEBI" id="CHEBI:29105"/>
        <label>2</label>
    </ligand>
</feature>
<dbReference type="PROSITE" id="PS51192">
    <property type="entry name" value="HELICASE_ATP_BIND_1"/>
    <property type="match status" value="1"/>
</dbReference>
<feature type="binding site" evidence="12">
    <location>
        <position position="530"/>
    </location>
    <ligand>
        <name>Zn(2+)</name>
        <dbReference type="ChEBI" id="CHEBI:29105"/>
        <label>2</label>
    </ligand>
</feature>
<evidence type="ECO:0000256" key="1">
    <source>
        <dbReference type="ARBA" id="ARBA00022515"/>
    </source>
</evidence>
<dbReference type="SUPFAM" id="SSF52540">
    <property type="entry name" value="P-loop containing nucleoside triphosphate hydrolases"/>
    <property type="match status" value="1"/>
</dbReference>
<feature type="binding site" evidence="12">
    <location>
        <position position="545"/>
    </location>
    <ligand>
        <name>Zn(2+)</name>
        <dbReference type="ChEBI" id="CHEBI:29105"/>
        <label>2</label>
    </ligand>
</feature>
<feature type="binding site" evidence="12">
    <location>
        <position position="548"/>
    </location>
    <ligand>
        <name>Zn(2+)</name>
        <dbReference type="ChEBI" id="CHEBI:29105"/>
        <label>2</label>
    </ligand>
</feature>
<dbReference type="FunFam" id="3.40.1440.60:FF:000001">
    <property type="entry name" value="Primosomal protein N"/>
    <property type="match status" value="1"/>
</dbReference>
<dbReference type="NCBIfam" id="NF004066">
    <property type="entry name" value="PRK05580.1-3"/>
    <property type="match status" value="1"/>
</dbReference>
<dbReference type="InterPro" id="IPR011545">
    <property type="entry name" value="DEAD/DEAH_box_helicase_dom"/>
</dbReference>
<dbReference type="NCBIfam" id="TIGR00595">
    <property type="entry name" value="priA"/>
    <property type="match status" value="1"/>
</dbReference>
<dbReference type="InterPro" id="IPR001650">
    <property type="entry name" value="Helicase_C-like"/>
</dbReference>
<dbReference type="Pfam" id="PF00271">
    <property type="entry name" value="Helicase_C"/>
    <property type="match status" value="1"/>
</dbReference>
<dbReference type="InterPro" id="IPR041236">
    <property type="entry name" value="PriA_C"/>
</dbReference>
<evidence type="ECO:0000256" key="2">
    <source>
        <dbReference type="ARBA" id="ARBA00022705"/>
    </source>
</evidence>
<dbReference type="GO" id="GO:0006310">
    <property type="term" value="P:DNA recombination"/>
    <property type="evidence" value="ECO:0007669"/>
    <property type="project" value="InterPro"/>
</dbReference>
<keyword evidence="9 12" id="KW-0238">DNA-binding</keyword>
<feature type="domain" description="Helicase ATP-binding" evidence="13">
    <location>
        <begin position="290"/>
        <end position="456"/>
    </location>
</feature>
<reference evidence="15 16" key="1">
    <citation type="submission" date="2018-10" db="EMBL/GenBank/DDBJ databases">
        <title>Draft Genome Sequence of Anaerotignum sp. KCTC 15736.</title>
        <authorList>
            <person name="Choi S.H."/>
            <person name="Kim J.S."/>
            <person name="Kang S.W."/>
            <person name="Lee J.S."/>
            <person name="Park S.H."/>
        </authorList>
    </citation>
    <scope>NUCLEOTIDE SEQUENCE [LARGE SCALE GENOMIC DNA]</scope>
    <source>
        <strain evidence="15 16">KCTC 15736</strain>
    </source>
</reference>
<comment type="caution">
    <text evidence="15">The sequence shown here is derived from an EMBL/GenBank/DDBJ whole genome shotgun (WGS) entry which is preliminary data.</text>
</comment>
<organism evidence="15 16">
    <name type="scientific">Anaerotignum faecicola</name>
    <dbReference type="NCBI Taxonomy" id="2358141"/>
    <lineage>
        <taxon>Bacteria</taxon>
        <taxon>Bacillati</taxon>
        <taxon>Bacillota</taxon>
        <taxon>Clostridia</taxon>
        <taxon>Lachnospirales</taxon>
        <taxon>Anaerotignaceae</taxon>
        <taxon>Anaerotignum</taxon>
    </lineage>
</organism>
<dbReference type="GO" id="GO:0006270">
    <property type="term" value="P:DNA replication initiation"/>
    <property type="evidence" value="ECO:0007669"/>
    <property type="project" value="TreeGrafter"/>
</dbReference>
<dbReference type="Proteomes" id="UP000287361">
    <property type="component" value="Unassembled WGS sequence"/>
</dbReference>
<feature type="binding site" evidence="12">
    <location>
        <position position="521"/>
    </location>
    <ligand>
        <name>Zn(2+)</name>
        <dbReference type="ChEBI" id="CHEBI:29105"/>
        <label>1</label>
    </ligand>
</feature>
<proteinExistence type="inferred from homology"/>
<dbReference type="HAMAP" id="MF_00983">
    <property type="entry name" value="PriA"/>
    <property type="match status" value="1"/>
</dbReference>
<feature type="binding site" evidence="12">
    <location>
        <position position="561"/>
    </location>
    <ligand>
        <name>Zn(2+)</name>
        <dbReference type="ChEBI" id="CHEBI:29105"/>
        <label>1</label>
    </ligand>
</feature>
<keyword evidence="4 12" id="KW-0547">Nucleotide-binding</keyword>
<keyword evidence="5 12" id="KW-0378">Hydrolase</keyword>
<comment type="cofactor">
    <cofactor evidence="12">
        <name>Zn(2+)</name>
        <dbReference type="ChEBI" id="CHEBI:29105"/>
    </cofactor>
    <text evidence="12">Binds 2 zinc ions per subunit.</text>
</comment>
<keyword evidence="2 12" id="KW-0235">DNA replication</keyword>
<feature type="domain" description="Helicase C-terminal" evidence="14">
    <location>
        <begin position="553"/>
        <end position="707"/>
    </location>
</feature>
<dbReference type="GO" id="GO:0043138">
    <property type="term" value="F:3'-5' DNA helicase activity"/>
    <property type="evidence" value="ECO:0007669"/>
    <property type="project" value="UniProtKB-EC"/>
</dbReference>
<evidence type="ECO:0000259" key="14">
    <source>
        <dbReference type="PROSITE" id="PS51194"/>
    </source>
</evidence>
<dbReference type="Gene3D" id="3.40.50.300">
    <property type="entry name" value="P-loop containing nucleotide triphosphate hydrolases"/>
    <property type="match status" value="2"/>
</dbReference>
<dbReference type="GO" id="GO:0003677">
    <property type="term" value="F:DNA binding"/>
    <property type="evidence" value="ECO:0007669"/>
    <property type="project" value="UniProtKB-UniRule"/>
</dbReference>
<dbReference type="GO" id="GO:0005524">
    <property type="term" value="F:ATP binding"/>
    <property type="evidence" value="ECO:0007669"/>
    <property type="project" value="UniProtKB-UniRule"/>
</dbReference>
<gene>
    <name evidence="12 15" type="primary">priA</name>
    <name evidence="15" type="ORF">KGMB03357_02490</name>
</gene>
<sequence length="811" mass="91033">MYAKVIVGLNQPEMDKLFDYRIPEGMAVEIGVRVIVPFGSRNKKAEGYVISLSEKTEVPADKIKELLEVLDEGRPTFTPALLDLAEWMKERYFCTLNQCLQAIMPPGIRTKSSWTVSRKSLDAETKLTPKETALLALFGERREIPLEEVQAEFGGDCLTFLRKAEGKGLLALKQELHRSEYKNEKRLYSLDRDHPLLEAAWKKAEKEKRLEGQRLLLEYLANGREATAAELKEALGITDSPIKTLLKKGILRERRQTERRNVFDADTVERTQPFTPTAEQAAALSALHRELEQEEKKPVLLHGVTGSGKTEIYMQIIAEVLARGEQAIVLVPEIALTPLLAERFVSRFGDAVSVTHSRLSMGERVDQWKKARDGEISVVIGARSALFLPFPKVGAIIMDEAHENSYVSDITPKYDTKDVAAALAKRYGALFLMGTATPDFISYYKAKQGEFLLLELKERTGGGVLPRMLVTDMRKELAEGNRSAFGRALQAEIRRNLEKGEQTMLFLNRRGYATFVSCRSCGHVMKCPECDLTYTYHAKEHALACHYCGRRAPLPKVCPVCGSKYIRYFGTGTQKIEEEAGKLFPEARILRMDLDTTLTKHSHEKILAAFAAGEADILIGTQMIAKGHDYPNVTLVGIMAADLSLNADSFTAAETGFRLMLQAAGRAGRRDDRGRVFLQTYQPQHYAVQYAAKQDYEGFYEEEMLMRQMMGYPPFSAFFSILLTGAAQEEAAQAAQELAERLAQADEEEIATILGPTALPKFRGEYRYQIIVKAAEEEPLRQLVLPTAERMKKERNRNVRVGLALNPTNIV</sequence>